<reference evidence="3 4" key="1">
    <citation type="submission" date="2017-02" db="EMBL/GenBank/DDBJ databases">
        <authorList>
            <person name="Peterson S.W."/>
        </authorList>
    </citation>
    <scope>NUCLEOTIDE SEQUENCE [LARGE SCALE GENOMIC DNA]</scope>
    <source>
        <strain evidence="3 4">DSM 45154</strain>
    </source>
</reference>
<dbReference type="STRING" id="1122192.SAMN02745673_00071"/>
<dbReference type="InterPro" id="IPR013022">
    <property type="entry name" value="Xyl_isomerase-like_TIM-brl"/>
</dbReference>
<dbReference type="InterPro" id="IPR050312">
    <property type="entry name" value="IolE/XylAMocC-like"/>
</dbReference>
<protein>
    <submittedName>
        <fullName evidence="3">Sugar phosphate isomerase/epimerase</fullName>
    </submittedName>
</protein>
<feature type="region of interest" description="Disordered" evidence="1">
    <location>
        <begin position="1"/>
        <end position="21"/>
    </location>
</feature>
<feature type="domain" description="Xylose isomerase-like TIM barrel" evidence="2">
    <location>
        <begin position="53"/>
        <end position="277"/>
    </location>
</feature>
<evidence type="ECO:0000313" key="4">
    <source>
        <dbReference type="Proteomes" id="UP000190637"/>
    </source>
</evidence>
<evidence type="ECO:0000313" key="3">
    <source>
        <dbReference type="EMBL" id="SJZ35382.1"/>
    </source>
</evidence>
<evidence type="ECO:0000256" key="1">
    <source>
        <dbReference type="SAM" id="MobiDB-lite"/>
    </source>
</evidence>
<keyword evidence="3" id="KW-0413">Isomerase</keyword>
<proteinExistence type="predicted"/>
<gene>
    <name evidence="3" type="ORF">SAMN02745673_00071</name>
</gene>
<keyword evidence="4" id="KW-1185">Reference proteome</keyword>
<dbReference type="AlphaFoldDB" id="A0A1T4JYP4"/>
<dbReference type="Gene3D" id="3.20.20.150">
    <property type="entry name" value="Divalent-metal-dependent TIM barrel enzymes"/>
    <property type="match status" value="1"/>
</dbReference>
<organism evidence="3 4">
    <name type="scientific">Marinactinospora thermotolerans DSM 45154</name>
    <dbReference type="NCBI Taxonomy" id="1122192"/>
    <lineage>
        <taxon>Bacteria</taxon>
        <taxon>Bacillati</taxon>
        <taxon>Actinomycetota</taxon>
        <taxon>Actinomycetes</taxon>
        <taxon>Streptosporangiales</taxon>
        <taxon>Nocardiopsidaceae</taxon>
        <taxon>Marinactinospora</taxon>
    </lineage>
</organism>
<dbReference type="Proteomes" id="UP000190637">
    <property type="component" value="Unassembled WGS sequence"/>
</dbReference>
<dbReference type="Pfam" id="PF01261">
    <property type="entry name" value="AP_endonuc_2"/>
    <property type="match status" value="1"/>
</dbReference>
<dbReference type="PANTHER" id="PTHR12110">
    <property type="entry name" value="HYDROXYPYRUVATE ISOMERASE"/>
    <property type="match status" value="1"/>
</dbReference>
<accession>A0A1T4JYP4</accession>
<name>A0A1T4JYP4_9ACTN</name>
<dbReference type="InterPro" id="IPR036237">
    <property type="entry name" value="Xyl_isomerase-like_sf"/>
</dbReference>
<sequence>MTMAPTAVDVPSGLPAAISTPAPGDPRLSRLSLNQKTVDRWGVREVVHGCLRAGIPAVGLWREPVAAFGTARTARLVRDAGLRVSSYCRAGFLTGHDSTAALDDNRRAIDEAAEIGAACLVMVLGGLPEGSRDLAGARARAAEALALLVPHAQERGVRLALEPLHPMFCADRAVLSTLGQALDLAERFPVETVGVVLDAYHIWWDPQVDAQIRRAGPRIALFQACDWVLPLPADALLGRGMVGDGHIDVRALREQADAAGYAGDIEVEVFNADVWAADGDATVATLLRRHVQHVV</sequence>
<dbReference type="SUPFAM" id="SSF51658">
    <property type="entry name" value="Xylose isomerase-like"/>
    <property type="match status" value="1"/>
</dbReference>
<dbReference type="EMBL" id="FUWS01000001">
    <property type="protein sequence ID" value="SJZ35382.1"/>
    <property type="molecule type" value="Genomic_DNA"/>
</dbReference>
<dbReference type="GO" id="GO:0016853">
    <property type="term" value="F:isomerase activity"/>
    <property type="evidence" value="ECO:0007669"/>
    <property type="project" value="UniProtKB-KW"/>
</dbReference>
<evidence type="ECO:0000259" key="2">
    <source>
        <dbReference type="Pfam" id="PF01261"/>
    </source>
</evidence>
<dbReference type="PANTHER" id="PTHR12110:SF52">
    <property type="entry name" value="XYLOSE ISOMERASE"/>
    <property type="match status" value="1"/>
</dbReference>